<dbReference type="EMBL" id="AP010904">
    <property type="protein sequence ID" value="BAH75422.1"/>
    <property type="molecule type" value="Genomic_DNA"/>
</dbReference>
<keyword evidence="4 6" id="KW-0238">DNA-binding</keyword>
<reference evidence="8 9" key="1">
    <citation type="journal article" date="2009" name="Genome Res.">
        <title>Whole genome sequence of Desulfovibrio magneticus strain RS-1 revealed common gene clusters in magnetotactic bacteria.</title>
        <authorList>
            <person name="Nakazawa H."/>
            <person name="Arakaki A."/>
            <person name="Narita-Yamada S."/>
            <person name="Yashiro I."/>
            <person name="Jinno K."/>
            <person name="Aoki N."/>
            <person name="Tsuruyama A."/>
            <person name="Okamura Y."/>
            <person name="Tanikawa S."/>
            <person name="Fujita N."/>
            <person name="Takeyama H."/>
            <person name="Matsunaga T."/>
        </authorList>
    </citation>
    <scope>NUCLEOTIDE SEQUENCE [LARGE SCALE GENOMIC DNA]</scope>
    <source>
        <strain evidence="9">ATCC 700980 / DSM 13731 / RS-1</strain>
    </source>
</reference>
<organism evidence="8 9">
    <name type="scientific">Solidesulfovibrio magneticus (strain ATCC 700980 / DSM 13731 / RS-1)</name>
    <name type="common">Desulfovibrio magneticus</name>
    <dbReference type="NCBI Taxonomy" id="573370"/>
    <lineage>
        <taxon>Bacteria</taxon>
        <taxon>Pseudomonadati</taxon>
        <taxon>Thermodesulfobacteriota</taxon>
        <taxon>Desulfovibrionia</taxon>
        <taxon>Desulfovibrionales</taxon>
        <taxon>Desulfovibrionaceae</taxon>
        <taxon>Solidesulfovibrio</taxon>
    </lineage>
</organism>
<dbReference type="Pfam" id="PF00872">
    <property type="entry name" value="Transposase_mut"/>
    <property type="match status" value="1"/>
</dbReference>
<dbReference type="InterPro" id="IPR001207">
    <property type="entry name" value="Transposase_mutator"/>
</dbReference>
<evidence type="ECO:0000256" key="4">
    <source>
        <dbReference type="ARBA" id="ARBA00023125"/>
    </source>
</evidence>
<evidence type="ECO:0000313" key="8">
    <source>
        <dbReference type="EMBL" id="BAH75422.1"/>
    </source>
</evidence>
<dbReference type="PANTHER" id="PTHR33217">
    <property type="entry name" value="TRANSPOSASE FOR INSERTION SEQUENCE ELEMENT IS1081"/>
    <property type="match status" value="1"/>
</dbReference>
<evidence type="ECO:0000256" key="3">
    <source>
        <dbReference type="ARBA" id="ARBA00022578"/>
    </source>
</evidence>
<feature type="region of interest" description="Disordered" evidence="7">
    <location>
        <begin position="1"/>
        <end position="26"/>
    </location>
</feature>
<dbReference type="GO" id="GO:0006313">
    <property type="term" value="P:DNA transposition"/>
    <property type="evidence" value="ECO:0007669"/>
    <property type="project" value="UniProtKB-UniRule"/>
</dbReference>
<protein>
    <recommendedName>
        <fullName evidence="6">Mutator family transposase</fullName>
    </recommendedName>
</protein>
<dbReference type="GO" id="GO:0004803">
    <property type="term" value="F:transposase activity"/>
    <property type="evidence" value="ECO:0007669"/>
    <property type="project" value="UniProtKB-UniRule"/>
</dbReference>
<accession>C4XR77</accession>
<name>C4XR77_SOLM1</name>
<dbReference type="GO" id="GO:0003677">
    <property type="term" value="F:DNA binding"/>
    <property type="evidence" value="ECO:0007669"/>
    <property type="project" value="UniProtKB-UniRule"/>
</dbReference>
<sequence>MAALPGPLDAKRFGPGSQVPARHGLGRPAPSLFTAGCGRRQPDLRHVADQLRGKWPKLATFMDETEHDVLAYMTFPAQHRVKLYSTNPLERLNKEVKRRADVVGIFPNEASIIQLIGAILLEQNDEWQLQSRYMQVEAMAELNPQPNEAQPAQIPLRAA</sequence>
<keyword evidence="9" id="KW-1185">Reference proteome</keyword>
<keyword evidence="6" id="KW-0814">Transposable element</keyword>
<keyword evidence="5 6" id="KW-0233">DNA recombination</keyword>
<evidence type="ECO:0000256" key="2">
    <source>
        <dbReference type="ARBA" id="ARBA00010961"/>
    </source>
</evidence>
<dbReference type="Proteomes" id="UP000009071">
    <property type="component" value="Chromosome"/>
</dbReference>
<dbReference type="HOGENOM" id="CLU_1658007_0_0_7"/>
<gene>
    <name evidence="8" type="ordered locus">DMR_19310</name>
</gene>
<dbReference type="AlphaFoldDB" id="C4XR77"/>
<comment type="function">
    <text evidence="1 6">Required for the transposition of the insertion element.</text>
</comment>
<dbReference type="eggNOG" id="COG3328">
    <property type="taxonomic scope" value="Bacteria"/>
</dbReference>
<proteinExistence type="inferred from homology"/>
<evidence type="ECO:0000256" key="5">
    <source>
        <dbReference type="ARBA" id="ARBA00023172"/>
    </source>
</evidence>
<evidence type="ECO:0000256" key="6">
    <source>
        <dbReference type="RuleBase" id="RU365089"/>
    </source>
</evidence>
<dbReference type="KEGG" id="dma:DMR_19310"/>
<evidence type="ECO:0000256" key="7">
    <source>
        <dbReference type="SAM" id="MobiDB-lite"/>
    </source>
</evidence>
<keyword evidence="3 6" id="KW-0815">Transposition</keyword>
<dbReference type="STRING" id="573370.DMR_19310"/>
<dbReference type="PANTHER" id="PTHR33217:SF7">
    <property type="entry name" value="TRANSPOSASE FOR INSERTION SEQUENCE ELEMENT IS1081"/>
    <property type="match status" value="1"/>
</dbReference>
<comment type="similarity">
    <text evidence="2 6">Belongs to the transposase mutator family.</text>
</comment>
<evidence type="ECO:0000313" key="9">
    <source>
        <dbReference type="Proteomes" id="UP000009071"/>
    </source>
</evidence>
<evidence type="ECO:0000256" key="1">
    <source>
        <dbReference type="ARBA" id="ARBA00002190"/>
    </source>
</evidence>